<evidence type="ECO:0000313" key="1">
    <source>
        <dbReference type="EMBL" id="ELR08830.1"/>
    </source>
</evidence>
<name>L8G6F4_PSED2</name>
<dbReference type="EMBL" id="GL573225">
    <property type="protein sequence ID" value="ELR08830.1"/>
    <property type="molecule type" value="Genomic_DNA"/>
</dbReference>
<sequence length="108" mass="11949">MNGWRHTSRHGLMYASESAYRGAGLFPFNPQQALRTLLNAEPSVEADRPKTPHQYDIFDRVFINSSPPDGMTLRSANALLTTTINSGGVLSTPVRTYIQKLTVASEQL</sequence>
<organism evidence="1 2">
    <name type="scientific">Pseudogymnoascus destructans (strain ATCC MYA-4855 / 20631-21)</name>
    <name type="common">Bat white-nose syndrome fungus</name>
    <name type="synonym">Geomyces destructans</name>
    <dbReference type="NCBI Taxonomy" id="658429"/>
    <lineage>
        <taxon>Eukaryota</taxon>
        <taxon>Fungi</taxon>
        <taxon>Dikarya</taxon>
        <taxon>Ascomycota</taxon>
        <taxon>Pezizomycotina</taxon>
        <taxon>Leotiomycetes</taxon>
        <taxon>Thelebolales</taxon>
        <taxon>Thelebolaceae</taxon>
        <taxon>Pseudogymnoascus</taxon>
    </lineage>
</organism>
<dbReference type="AlphaFoldDB" id="L8G6F4"/>
<evidence type="ECO:0000313" key="2">
    <source>
        <dbReference type="Proteomes" id="UP000011064"/>
    </source>
</evidence>
<dbReference type="InParanoid" id="L8G6F4"/>
<accession>L8G6F4</accession>
<dbReference type="HOGENOM" id="CLU_2198083_0_0_1"/>
<dbReference type="Proteomes" id="UP000011064">
    <property type="component" value="Unassembled WGS sequence"/>
</dbReference>
<reference evidence="2" key="1">
    <citation type="submission" date="2010-09" db="EMBL/GenBank/DDBJ databases">
        <title>The genome sequence of Geomyces destructans 20631-21.</title>
        <authorList>
            <consortium name="The Broad Institute Genome Sequencing Platform"/>
            <person name="Cuomo C.A."/>
            <person name="Blehert D.S."/>
            <person name="Lorch J.M."/>
            <person name="Young S.K."/>
            <person name="Zeng Q."/>
            <person name="Gargeya S."/>
            <person name="Fitzgerald M."/>
            <person name="Haas B."/>
            <person name="Abouelleil A."/>
            <person name="Alvarado L."/>
            <person name="Arachchi H.M."/>
            <person name="Berlin A."/>
            <person name="Brown A."/>
            <person name="Chapman S.B."/>
            <person name="Chen Z."/>
            <person name="Dunbar C."/>
            <person name="Freedman E."/>
            <person name="Gearin G."/>
            <person name="Gellesch M."/>
            <person name="Goldberg J."/>
            <person name="Griggs A."/>
            <person name="Gujja S."/>
            <person name="Heiman D."/>
            <person name="Howarth C."/>
            <person name="Larson L."/>
            <person name="Lui A."/>
            <person name="MacDonald P.J.P."/>
            <person name="Montmayeur A."/>
            <person name="Murphy C."/>
            <person name="Neiman D."/>
            <person name="Pearson M."/>
            <person name="Priest M."/>
            <person name="Roberts A."/>
            <person name="Saif S."/>
            <person name="Shea T."/>
            <person name="Shenoy N."/>
            <person name="Sisk P."/>
            <person name="Stolte C."/>
            <person name="Sykes S."/>
            <person name="Wortman J."/>
            <person name="Nusbaum C."/>
            <person name="Birren B."/>
        </authorList>
    </citation>
    <scope>NUCLEOTIDE SEQUENCE [LARGE SCALE GENOMIC DNA]</scope>
    <source>
        <strain evidence="2">ATCC MYA-4855 / 20631-21</strain>
    </source>
</reference>
<keyword evidence="2" id="KW-1185">Reference proteome</keyword>
<proteinExistence type="predicted"/>
<protein>
    <submittedName>
        <fullName evidence="1">Uncharacterized protein</fullName>
    </submittedName>
</protein>
<dbReference type="STRING" id="658429.L8G6F4"/>
<dbReference type="VEuPathDB" id="FungiDB:GMDG_03504"/>
<gene>
    <name evidence="1" type="ORF">GMDG_03504</name>
</gene>